<feature type="region of interest" description="Disordered" evidence="3">
    <location>
        <begin position="597"/>
        <end position="623"/>
    </location>
</feature>
<dbReference type="Proteomes" id="UP000028524">
    <property type="component" value="Unassembled WGS sequence"/>
</dbReference>
<dbReference type="SUPFAM" id="SSF57701">
    <property type="entry name" value="Zn2/Cys6 DNA-binding domain"/>
    <property type="match status" value="1"/>
</dbReference>
<dbReference type="CDD" id="cd12148">
    <property type="entry name" value="fungal_TF_MHR"/>
    <property type="match status" value="1"/>
</dbReference>
<dbReference type="InterPro" id="IPR050987">
    <property type="entry name" value="AtrR-like"/>
</dbReference>
<dbReference type="PROSITE" id="PS50048">
    <property type="entry name" value="ZN2_CY6_FUNGAL_2"/>
    <property type="match status" value="1"/>
</dbReference>
<sequence length="688" mass="76005">MTGRPSIARRSCDQCRARKIGCDRAHPCSNCVTARVECTHSAVASTVKLTPPRQRVLISAQYERKIDDIARDIDGIKALLQTLDVRRDHPAPPPPPQINVFTPSSSAYEQGFLLHGYPSAPPSTTVPRWDHSAHVVDFLKAFVCDQSPPGARSESNQVLSSLKNLATALEYSDVTHSWARVDTRAAEDVDIEMPPQTAVVDIIRWAKAHEHHSRLQWVVKTLSLDKFEEICCKVYFPVKGHTDAEYIITCSFLAYVFAEHAAIYGSSLSAEYCQRYRALLGRALLRLSLYLPASMEMVVALTQGALYSIEESRASRAWTLLSSALSMCQTLGYHRLNPRDSQDSAQQAKERLFWTVYSYENGMALRLGRSSGIRDSDITLPRQPDEPRYLHVSRIQRQVWDRLYSPAGLATPAHERGLVVQDLAGQLRAVLEDVYTEISALLPTEPARRAGDPETDPMRIVYLQCDLVCNLSLLTLVLRAVPVPMGESWQVSHECVEVARNTFEVHQQCIRSVHACRDPLIVKKYISWAILQVPFVPFSILFSRAVHLSDGDDLARLEAFAASLQPAEASEGTAPTHPHRLYDLLCQAARLHMDASTAPSSQLPAGRSTSSSSSKLPVASPGASLAGHDAPGCVATAGPAFAGSHDAAPTPDMHMDMPLLEDTDGASLGSWYYGNQQLMCFLDEDCFF</sequence>
<accession>A0A084Q8V1</accession>
<evidence type="ECO:0000256" key="2">
    <source>
        <dbReference type="ARBA" id="ARBA00023242"/>
    </source>
</evidence>
<dbReference type="GO" id="GO:0006351">
    <property type="term" value="P:DNA-templated transcription"/>
    <property type="evidence" value="ECO:0007669"/>
    <property type="project" value="InterPro"/>
</dbReference>
<dbReference type="EMBL" id="KL660930">
    <property type="protein sequence ID" value="KFA60386.1"/>
    <property type="molecule type" value="Genomic_DNA"/>
</dbReference>
<dbReference type="PANTHER" id="PTHR46910:SF5">
    <property type="entry name" value="ZN(II)2CYS6 TRANSCRIPTION FACTOR (EUROFUNG)"/>
    <property type="match status" value="1"/>
</dbReference>
<organism evidence="5 6">
    <name type="scientific">Stachybotrys chlorohalonatus (strain IBT 40285)</name>
    <dbReference type="NCBI Taxonomy" id="1283841"/>
    <lineage>
        <taxon>Eukaryota</taxon>
        <taxon>Fungi</taxon>
        <taxon>Dikarya</taxon>
        <taxon>Ascomycota</taxon>
        <taxon>Pezizomycotina</taxon>
        <taxon>Sordariomycetes</taxon>
        <taxon>Hypocreomycetidae</taxon>
        <taxon>Hypocreales</taxon>
        <taxon>Stachybotryaceae</taxon>
        <taxon>Stachybotrys</taxon>
    </lineage>
</organism>
<dbReference type="GO" id="GO:0003677">
    <property type="term" value="F:DNA binding"/>
    <property type="evidence" value="ECO:0007669"/>
    <property type="project" value="InterPro"/>
</dbReference>
<keyword evidence="2" id="KW-0539">Nucleus</keyword>
<evidence type="ECO:0000256" key="3">
    <source>
        <dbReference type="SAM" id="MobiDB-lite"/>
    </source>
</evidence>
<feature type="domain" description="Zn(2)-C6 fungal-type" evidence="4">
    <location>
        <begin position="11"/>
        <end position="40"/>
    </location>
</feature>
<dbReference type="InterPro" id="IPR036864">
    <property type="entry name" value="Zn2-C6_fun-type_DNA-bd_sf"/>
</dbReference>
<dbReference type="Pfam" id="PF00172">
    <property type="entry name" value="Zn_clus"/>
    <property type="match status" value="1"/>
</dbReference>
<dbReference type="PROSITE" id="PS00463">
    <property type="entry name" value="ZN2_CY6_FUNGAL_1"/>
    <property type="match status" value="1"/>
</dbReference>
<evidence type="ECO:0000313" key="6">
    <source>
        <dbReference type="Proteomes" id="UP000028524"/>
    </source>
</evidence>
<keyword evidence="1" id="KW-0479">Metal-binding</keyword>
<dbReference type="Gene3D" id="4.10.240.10">
    <property type="entry name" value="Zn(2)-C6 fungal-type DNA-binding domain"/>
    <property type="match status" value="1"/>
</dbReference>
<dbReference type="STRING" id="1283841.A0A084Q8V1"/>
<dbReference type="CDD" id="cd00067">
    <property type="entry name" value="GAL4"/>
    <property type="match status" value="1"/>
</dbReference>
<dbReference type="SMART" id="SM00906">
    <property type="entry name" value="Fungal_trans"/>
    <property type="match status" value="1"/>
</dbReference>
<dbReference type="Pfam" id="PF04082">
    <property type="entry name" value="Fungal_trans"/>
    <property type="match status" value="1"/>
</dbReference>
<protein>
    <recommendedName>
        <fullName evidence="4">Zn(2)-C6 fungal-type domain-containing protein</fullName>
    </recommendedName>
</protein>
<dbReference type="SMART" id="SM00066">
    <property type="entry name" value="GAL4"/>
    <property type="match status" value="1"/>
</dbReference>
<keyword evidence="6" id="KW-1185">Reference proteome</keyword>
<gene>
    <name evidence="5" type="ORF">S40285_07669</name>
</gene>
<reference evidence="5 6" key="1">
    <citation type="journal article" date="2014" name="BMC Genomics">
        <title>Comparative genome sequencing reveals chemotype-specific gene clusters in the toxigenic black mold Stachybotrys.</title>
        <authorList>
            <person name="Semeiks J."/>
            <person name="Borek D."/>
            <person name="Otwinowski Z."/>
            <person name="Grishin N.V."/>
        </authorList>
    </citation>
    <scope>NUCLEOTIDE SEQUENCE [LARGE SCALE GENOMIC DNA]</scope>
    <source>
        <strain evidence="5 6">IBT 40285</strain>
    </source>
</reference>
<dbReference type="OMA" id="RVSHAWT"/>
<evidence type="ECO:0000256" key="1">
    <source>
        <dbReference type="ARBA" id="ARBA00022723"/>
    </source>
</evidence>
<evidence type="ECO:0000313" key="5">
    <source>
        <dbReference type="EMBL" id="KFA60386.1"/>
    </source>
</evidence>
<dbReference type="OrthoDB" id="103819at2759"/>
<dbReference type="GO" id="GO:0008270">
    <property type="term" value="F:zinc ion binding"/>
    <property type="evidence" value="ECO:0007669"/>
    <property type="project" value="InterPro"/>
</dbReference>
<proteinExistence type="predicted"/>
<dbReference type="InterPro" id="IPR001138">
    <property type="entry name" value="Zn2Cys6_DnaBD"/>
</dbReference>
<dbReference type="GO" id="GO:0000981">
    <property type="term" value="F:DNA-binding transcription factor activity, RNA polymerase II-specific"/>
    <property type="evidence" value="ECO:0007669"/>
    <property type="project" value="InterPro"/>
</dbReference>
<dbReference type="AlphaFoldDB" id="A0A084Q8V1"/>
<dbReference type="InterPro" id="IPR007219">
    <property type="entry name" value="XnlR_reg_dom"/>
</dbReference>
<dbReference type="HOGENOM" id="CLU_009377_2_1_1"/>
<dbReference type="PANTHER" id="PTHR46910">
    <property type="entry name" value="TRANSCRIPTION FACTOR PDR1"/>
    <property type="match status" value="1"/>
</dbReference>
<evidence type="ECO:0000259" key="4">
    <source>
        <dbReference type="PROSITE" id="PS50048"/>
    </source>
</evidence>
<dbReference type="InParanoid" id="A0A084Q8V1"/>
<name>A0A084Q8V1_STAC4</name>